<feature type="region of interest" description="Disordered" evidence="1">
    <location>
        <begin position="27"/>
        <end position="65"/>
    </location>
</feature>
<accession>A0AB39V5J9</accession>
<feature type="signal peptide" evidence="2">
    <location>
        <begin position="1"/>
        <end position="24"/>
    </location>
</feature>
<gene>
    <name evidence="4" type="ORF">AB8B28_04385</name>
</gene>
<dbReference type="RefSeq" id="WP_369717043.1">
    <property type="nucleotide sequence ID" value="NZ_CP165647.1"/>
</dbReference>
<protein>
    <submittedName>
        <fullName evidence="4">Autotransporter outer membrane beta-barrel domain-containing protein</fullName>
    </submittedName>
</protein>
<dbReference type="InterPro" id="IPR036709">
    <property type="entry name" value="Autotransporte_beta_dom_sf"/>
</dbReference>
<dbReference type="EMBL" id="CP165647">
    <property type="protein sequence ID" value="XDU63094.1"/>
    <property type="molecule type" value="Genomic_DNA"/>
</dbReference>
<dbReference type="PROSITE" id="PS51208">
    <property type="entry name" value="AUTOTRANSPORTER"/>
    <property type="match status" value="1"/>
</dbReference>
<evidence type="ECO:0000313" key="4">
    <source>
        <dbReference type="EMBL" id="XDU63094.1"/>
    </source>
</evidence>
<evidence type="ECO:0000256" key="1">
    <source>
        <dbReference type="SAM" id="MobiDB-lite"/>
    </source>
</evidence>
<dbReference type="InterPro" id="IPR005546">
    <property type="entry name" value="Autotransporte_beta"/>
</dbReference>
<organism evidence="4">
    <name type="scientific">Leptotrichia alba</name>
    <dbReference type="NCBI Taxonomy" id="3239304"/>
    <lineage>
        <taxon>Bacteria</taxon>
        <taxon>Fusobacteriati</taxon>
        <taxon>Fusobacteriota</taxon>
        <taxon>Fusobacteriia</taxon>
        <taxon>Fusobacteriales</taxon>
        <taxon>Leptotrichiaceae</taxon>
        <taxon>Leptotrichia</taxon>
    </lineage>
</organism>
<name>A0AB39V5J9_9FUSO</name>
<sequence>MKKMRNAKKLVLLTALCAIISCGAAGGGAGDKTSDNTPTPTNPNKPIDLKPVDNNPVPINPNKPIDLRPVNKRYTEIDFSKMNYDNTNYKFKEAENKDEIGKGEYGYNIYYWDPNYTFYPDNTVTYKNKMIIKDGGIGLNFVPKGDQSVNYLSKIYMKDIIRKVTDKFKKELKNRNEIEVNEGGTYIVFNNSEVNLSDLDIRSLLDRKIEKYGYNSFADPIIIRGNGKMFKFRNSKIIIDESVNLGTSADDEYLKLMRLMINPKFEVTDEAKITGNGDNLIGVRAIGGRYYTGNYYNGVHGRSPSKDGIFWSENKGKIEMLGNNSIGVFLKGVSGFSNGLGIDNATIIVNKNSVGVYAVYDKGDFEDLDLNLKIRYDDFPKIYNTSDSIIEIGENSTGMYLYTKYYNTKMEFLNRSNGSRPYIIDKGKNATGMVFNINNEMSPTQPDGGYVDGGNSGGSIQLLKDRPTGIYVTGAGKVDIYNKNNGKIIIGNSEDKKSPGIGMYSDNPNGTIHNHHASIEIGKNSIGMAGVNGTTVENNKGGDIVIKGDNSIGMYLADGAKGVNDGVIRTETNSSDPILKNVVGVYLGKNAEFTNKQDARIVINSEGGAAIVLAGGNIIENRGTIQVSGGAVEQRTEPDVIIKSLSNRVMPVKKDLGIYVDSLGETNPIEGLANLGLKGAELLIGAEATEKTNATEVTVGKDVLDPFNKSIKESNIPYWTVGSGSLIWEANPEIKDNRVEKVTLKKQSYTKFADEKTKDVAEGLDEKYVVASEKDKQIFNYMNTLRDAESLGKVYKEIAGSQYINVQQRINQTDNLLDSQISSLQKDNAGKAGHHVETFFNKDKHDFKTEEVPNTTSTAFGASYLFNNTDSNWGAYGGVAINNYKFKDTGHSKESVSMLKAGGYKKFDLSIGDLDWTLGGDVFVSQNSMKRRIMTDKVYENKADYNAYGFSVKNEISKTYELGENSTIKPYGALRIGYGSFGKIKEKDATMGLDIKGNSYYSVKPAAGIELGYSKQVTDKTKLKASLDLAYEHELGKVDHKENEIKFINARTGYKRKSAKDESRGNLSTGVKVGLETGRFNFSVKGGYDTKDKNAHVGVGIGASF</sequence>
<feature type="chain" id="PRO_5044246828" evidence="2">
    <location>
        <begin position="25"/>
        <end position="1105"/>
    </location>
</feature>
<dbReference type="PROSITE" id="PS51257">
    <property type="entry name" value="PROKAR_LIPOPROTEIN"/>
    <property type="match status" value="1"/>
</dbReference>
<dbReference type="Gene3D" id="2.40.128.130">
    <property type="entry name" value="Autotransporter beta-domain"/>
    <property type="match status" value="1"/>
</dbReference>
<dbReference type="KEGG" id="lala:AB8B28_04385"/>
<feature type="compositionally biased region" description="Low complexity" evidence="1">
    <location>
        <begin position="52"/>
        <end position="64"/>
    </location>
</feature>
<proteinExistence type="predicted"/>
<feature type="domain" description="Autotransporter" evidence="3">
    <location>
        <begin position="825"/>
        <end position="1105"/>
    </location>
</feature>
<dbReference type="SMART" id="SM00869">
    <property type="entry name" value="Autotransporter"/>
    <property type="match status" value="1"/>
</dbReference>
<keyword evidence="2" id="KW-0732">Signal</keyword>
<evidence type="ECO:0000256" key="2">
    <source>
        <dbReference type="SAM" id="SignalP"/>
    </source>
</evidence>
<dbReference type="SUPFAM" id="SSF103515">
    <property type="entry name" value="Autotransporter"/>
    <property type="match status" value="1"/>
</dbReference>
<dbReference type="Pfam" id="PF03797">
    <property type="entry name" value="Autotransporter"/>
    <property type="match status" value="1"/>
</dbReference>
<reference evidence="4" key="1">
    <citation type="submission" date="2024-07" db="EMBL/GenBank/DDBJ databases">
        <authorList>
            <person name="Li X.-J."/>
            <person name="Wang X."/>
        </authorList>
    </citation>
    <scope>NUCLEOTIDE SEQUENCE</scope>
    <source>
        <strain evidence="4">HSP-536</strain>
    </source>
</reference>
<evidence type="ECO:0000259" key="3">
    <source>
        <dbReference type="PROSITE" id="PS51208"/>
    </source>
</evidence>
<dbReference type="AlphaFoldDB" id="A0AB39V5J9"/>